<gene>
    <name evidence="1" type="primary">WBGene00115881</name>
</gene>
<dbReference type="AlphaFoldDB" id="A0A2A6BG54"/>
<reference evidence="2" key="1">
    <citation type="journal article" date="2008" name="Nat. Genet.">
        <title>The Pristionchus pacificus genome provides a unique perspective on nematode lifestyle and parasitism.</title>
        <authorList>
            <person name="Dieterich C."/>
            <person name="Clifton S.W."/>
            <person name="Schuster L.N."/>
            <person name="Chinwalla A."/>
            <person name="Delehaunty K."/>
            <person name="Dinkelacker I."/>
            <person name="Fulton L."/>
            <person name="Fulton R."/>
            <person name="Godfrey J."/>
            <person name="Minx P."/>
            <person name="Mitreva M."/>
            <person name="Roeseler W."/>
            <person name="Tian H."/>
            <person name="Witte H."/>
            <person name="Yang S.P."/>
            <person name="Wilson R.K."/>
            <person name="Sommer R.J."/>
        </authorList>
    </citation>
    <scope>NUCLEOTIDE SEQUENCE [LARGE SCALE GENOMIC DNA]</scope>
    <source>
        <strain evidence="2">PS312</strain>
    </source>
</reference>
<accession>A0A8R1UI38</accession>
<organism evidence="1 2">
    <name type="scientific">Pristionchus pacificus</name>
    <name type="common">Parasitic nematode worm</name>
    <dbReference type="NCBI Taxonomy" id="54126"/>
    <lineage>
        <taxon>Eukaryota</taxon>
        <taxon>Metazoa</taxon>
        <taxon>Ecdysozoa</taxon>
        <taxon>Nematoda</taxon>
        <taxon>Chromadorea</taxon>
        <taxon>Rhabditida</taxon>
        <taxon>Rhabditina</taxon>
        <taxon>Diplogasteromorpha</taxon>
        <taxon>Diplogasteroidea</taxon>
        <taxon>Neodiplogasteridae</taxon>
        <taxon>Pristionchus</taxon>
    </lineage>
</organism>
<protein>
    <submittedName>
        <fullName evidence="1">Ion channel</fullName>
    </submittedName>
</protein>
<dbReference type="Proteomes" id="UP000005239">
    <property type="component" value="Unassembled WGS sequence"/>
</dbReference>
<keyword evidence="2" id="KW-1185">Reference proteome</keyword>
<dbReference type="EnsemblMetazoa" id="PPA26327.1">
    <property type="protein sequence ID" value="PPA26327.1"/>
    <property type="gene ID" value="WBGene00115881"/>
</dbReference>
<name>A0A2A6BG54_PRIPA</name>
<evidence type="ECO:0000313" key="2">
    <source>
        <dbReference type="Proteomes" id="UP000005239"/>
    </source>
</evidence>
<sequence>MGEVFGFPRPQKELTDEEVRYPVYRFLANTSGHGLGRITRTRSGGTRTFWFFLWMVCASILIYQAS</sequence>
<proteinExistence type="predicted"/>
<reference evidence="1" key="2">
    <citation type="submission" date="2022-06" db="UniProtKB">
        <authorList>
            <consortium name="EnsemblMetazoa"/>
        </authorList>
    </citation>
    <scope>IDENTIFICATION</scope>
    <source>
        <strain evidence="1">PS312</strain>
    </source>
</reference>
<accession>A0A2A6BG54</accession>
<evidence type="ECO:0000313" key="1">
    <source>
        <dbReference type="EnsemblMetazoa" id="PPA26327.1"/>
    </source>
</evidence>